<dbReference type="EMBL" id="JACOQG010000001">
    <property type="protein sequence ID" value="MBC5778215.1"/>
    <property type="molecule type" value="Genomic_DNA"/>
</dbReference>
<evidence type="ECO:0000256" key="5">
    <source>
        <dbReference type="RuleBase" id="RU362118"/>
    </source>
</evidence>
<organism evidence="6 7">
    <name type="scientific">Blautia difficilis</name>
    <dbReference type="NCBI Taxonomy" id="2763027"/>
    <lineage>
        <taxon>Bacteria</taxon>
        <taxon>Bacillati</taxon>
        <taxon>Bacillota</taxon>
        <taxon>Clostridia</taxon>
        <taxon>Lachnospirales</taxon>
        <taxon>Lachnospiraceae</taxon>
        <taxon>Blautia</taxon>
    </lineage>
</organism>
<comment type="caution">
    <text evidence="6">The sequence shown here is derived from an EMBL/GenBank/DDBJ whole genome shotgun (WGS) entry which is preliminary data.</text>
</comment>
<dbReference type="InterPro" id="IPR000277">
    <property type="entry name" value="Cys/Met-Metab_PyrdxlP-dep_enz"/>
</dbReference>
<dbReference type="InterPro" id="IPR015424">
    <property type="entry name" value="PyrdxlP-dep_Trfase"/>
</dbReference>
<dbReference type="SUPFAM" id="SSF53383">
    <property type="entry name" value="PLP-dependent transferases"/>
    <property type="match status" value="1"/>
</dbReference>
<dbReference type="Pfam" id="PF01053">
    <property type="entry name" value="Cys_Met_Meta_PP"/>
    <property type="match status" value="1"/>
</dbReference>
<dbReference type="Gene3D" id="3.90.1150.10">
    <property type="entry name" value="Aspartate Aminotransferase, domain 1"/>
    <property type="match status" value="1"/>
</dbReference>
<dbReference type="InterPro" id="IPR006235">
    <property type="entry name" value="OAc-hSer/O-AcSer_sulfhydrylase"/>
</dbReference>
<keyword evidence="4 5" id="KW-0663">Pyridoxal phosphate</keyword>
<gene>
    <name evidence="6" type="ORF">H8Z82_00745</name>
</gene>
<dbReference type="InterPro" id="IPR015421">
    <property type="entry name" value="PyrdxlP-dep_Trfase_major"/>
</dbReference>
<dbReference type="Gene3D" id="3.40.640.10">
    <property type="entry name" value="Type I PLP-dependent aspartate aminotransferase-like (Major domain)"/>
    <property type="match status" value="1"/>
</dbReference>
<evidence type="ECO:0000256" key="2">
    <source>
        <dbReference type="ARBA" id="ARBA00009077"/>
    </source>
</evidence>
<dbReference type="CDD" id="cd00614">
    <property type="entry name" value="CGS_like"/>
    <property type="match status" value="1"/>
</dbReference>
<evidence type="ECO:0000256" key="1">
    <source>
        <dbReference type="ARBA" id="ARBA00001933"/>
    </source>
</evidence>
<name>A0ABR7IDW5_9FIRM</name>
<dbReference type="PANTHER" id="PTHR43797:SF2">
    <property type="entry name" value="HOMOCYSTEINE_CYSTEINE SYNTHASE"/>
    <property type="match status" value="1"/>
</dbReference>
<evidence type="ECO:0000256" key="4">
    <source>
        <dbReference type="ARBA" id="ARBA00022898"/>
    </source>
</evidence>
<keyword evidence="3" id="KW-0808">Transferase</keyword>
<evidence type="ECO:0000313" key="7">
    <source>
        <dbReference type="Proteomes" id="UP000649826"/>
    </source>
</evidence>
<comment type="cofactor">
    <cofactor evidence="1 5">
        <name>pyridoxal 5'-phosphate</name>
        <dbReference type="ChEBI" id="CHEBI:597326"/>
    </cofactor>
</comment>
<dbReference type="Proteomes" id="UP000649826">
    <property type="component" value="Unassembled WGS sequence"/>
</dbReference>
<sequence>MKFQTRLLHGKSVQSYEAGATVPAISQCNAYSYESSEQLEKVFQNRAPGFAYTRIGNPTVDAFERRVNELEGGMGAIACSSGMSAVTLSLLNILQSGDEVIAGSGLFGGTLDLLHDLEAFGIIVKLIPRVEKALLEPLISEKTKVVFGEIIGNPGLNVMDIRETGDFLHEKGIPLIVDSTTATPYLIRPLEYGADVVVHSTSKYINGSGDAISGIIVDGGTFHWDPERYPGMKEYAKFGKFAYLVKLRNGIWRNMGGCLAPVNAYLNIIGMETLGLRMERICSNALALAQALEQLDGVTVNYPLLESNPYHKIAGDQFGNKGGGILTIRAGSRERAYAVINRLKYVKIATNIGDVRTLVIHPASTIYLHSNREAREAAGVFEDSIRVSVGIEDAEDLIRDFAEAISQR</sequence>
<evidence type="ECO:0000256" key="3">
    <source>
        <dbReference type="ARBA" id="ARBA00022679"/>
    </source>
</evidence>
<dbReference type="PANTHER" id="PTHR43797">
    <property type="entry name" value="HOMOCYSTEINE/CYSTEINE SYNTHASE"/>
    <property type="match status" value="1"/>
</dbReference>
<dbReference type="InterPro" id="IPR015422">
    <property type="entry name" value="PyrdxlP-dep_Trfase_small"/>
</dbReference>
<accession>A0ABR7IDW5</accession>
<evidence type="ECO:0000313" key="6">
    <source>
        <dbReference type="EMBL" id="MBC5778215.1"/>
    </source>
</evidence>
<comment type="similarity">
    <text evidence="2 5">Belongs to the trans-sulfuration enzymes family.</text>
</comment>
<dbReference type="RefSeq" id="WP_186993951.1">
    <property type="nucleotide sequence ID" value="NZ_JACOQG010000001.1"/>
</dbReference>
<dbReference type="PIRSF" id="PIRSF001434">
    <property type="entry name" value="CGS"/>
    <property type="match status" value="1"/>
</dbReference>
<reference evidence="6 7" key="1">
    <citation type="submission" date="2020-08" db="EMBL/GenBank/DDBJ databases">
        <title>Genome public.</title>
        <authorList>
            <person name="Liu C."/>
            <person name="Sun Q."/>
        </authorList>
    </citation>
    <scope>NUCLEOTIDE SEQUENCE [LARGE SCALE GENOMIC DNA]</scope>
    <source>
        <strain evidence="6 7">M29</strain>
    </source>
</reference>
<keyword evidence="7" id="KW-1185">Reference proteome</keyword>
<protein>
    <submittedName>
        <fullName evidence="6">O-acetylhomoserine aminocarboxypropyltransferase/cysteine synthase</fullName>
    </submittedName>
</protein>
<proteinExistence type="inferred from homology"/>